<comment type="pathway">
    <text evidence="1 11">Metabolic intermediate biosynthesis; chorismate biosynthesis; chorismate from D-erythrose 4-phosphate and phosphoenolpyruvate: step 7/7.</text>
</comment>
<evidence type="ECO:0000256" key="9">
    <source>
        <dbReference type="ARBA" id="ARBA00023141"/>
    </source>
</evidence>
<keyword evidence="13" id="KW-1185">Reference proteome</keyword>
<dbReference type="PANTHER" id="PTHR21085:SF0">
    <property type="entry name" value="CHORISMATE SYNTHASE"/>
    <property type="match status" value="1"/>
</dbReference>
<organism evidence="12 13">
    <name type="scientific">Aminomonas paucivorans DSM 12260</name>
    <dbReference type="NCBI Taxonomy" id="584708"/>
    <lineage>
        <taxon>Bacteria</taxon>
        <taxon>Thermotogati</taxon>
        <taxon>Synergistota</taxon>
        <taxon>Synergistia</taxon>
        <taxon>Synergistales</taxon>
        <taxon>Synergistaceae</taxon>
        <taxon>Aminomonas</taxon>
    </lineage>
</organism>
<protein>
    <recommendedName>
        <fullName evidence="3 11">Chorismate synthase</fullName>
        <shortName evidence="11">CS</shortName>
        <ecNumber evidence="3 11">4.2.3.5</ecNumber>
    </recommendedName>
    <alternativeName>
        <fullName evidence="11">5-enolpyruvylshikimate-3-phosphate phospholyase</fullName>
    </alternativeName>
</protein>
<dbReference type="NCBIfam" id="NF003793">
    <property type="entry name" value="PRK05382.1"/>
    <property type="match status" value="1"/>
</dbReference>
<feature type="binding site" evidence="11">
    <location>
        <position position="294"/>
    </location>
    <ligand>
        <name>FMN</name>
        <dbReference type="ChEBI" id="CHEBI:58210"/>
    </ligand>
</feature>
<evidence type="ECO:0000256" key="3">
    <source>
        <dbReference type="ARBA" id="ARBA00013036"/>
    </source>
</evidence>
<dbReference type="PIRSF" id="PIRSF001456">
    <property type="entry name" value="Chorismate_synth"/>
    <property type="match status" value="1"/>
</dbReference>
<evidence type="ECO:0000256" key="5">
    <source>
        <dbReference type="ARBA" id="ARBA00022630"/>
    </source>
</evidence>
<comment type="caution">
    <text evidence="11">Lacks conserved residue(s) required for the propagation of feature annotation.</text>
</comment>
<dbReference type="PANTHER" id="PTHR21085">
    <property type="entry name" value="CHORISMATE SYNTHASE"/>
    <property type="match status" value="1"/>
</dbReference>
<feature type="binding site" evidence="11">
    <location>
        <begin position="132"/>
        <end position="134"/>
    </location>
    <ligand>
        <name>FMN</name>
        <dbReference type="ChEBI" id="CHEBI:58210"/>
    </ligand>
</feature>
<evidence type="ECO:0000256" key="4">
    <source>
        <dbReference type="ARBA" id="ARBA00022605"/>
    </source>
</evidence>
<evidence type="ECO:0000256" key="10">
    <source>
        <dbReference type="ARBA" id="ARBA00023239"/>
    </source>
</evidence>
<keyword evidence="6 11" id="KW-0288">FMN</keyword>
<dbReference type="OrthoDB" id="9771806at2"/>
<dbReference type="Proteomes" id="UP000005096">
    <property type="component" value="Chromosome"/>
</dbReference>
<dbReference type="GO" id="GO:0005829">
    <property type="term" value="C:cytosol"/>
    <property type="evidence" value="ECO:0007669"/>
    <property type="project" value="TreeGrafter"/>
</dbReference>
<dbReference type="HAMAP" id="MF_00300">
    <property type="entry name" value="Chorismate_synth"/>
    <property type="match status" value="1"/>
</dbReference>
<feature type="binding site" evidence="11">
    <location>
        <position position="47"/>
    </location>
    <ligand>
        <name>NADP(+)</name>
        <dbReference type="ChEBI" id="CHEBI:58349"/>
    </ligand>
</feature>
<dbReference type="InterPro" id="IPR035904">
    <property type="entry name" value="Chorismate_synth_AroC_sf"/>
</dbReference>
<proteinExistence type="inferred from homology"/>
<dbReference type="CDD" id="cd07304">
    <property type="entry name" value="Chorismate_synthase"/>
    <property type="match status" value="1"/>
</dbReference>
<dbReference type="SUPFAM" id="SSF103263">
    <property type="entry name" value="Chorismate synthase, AroC"/>
    <property type="match status" value="1"/>
</dbReference>
<evidence type="ECO:0000256" key="6">
    <source>
        <dbReference type="ARBA" id="ARBA00022643"/>
    </source>
</evidence>
<evidence type="ECO:0000256" key="7">
    <source>
        <dbReference type="ARBA" id="ARBA00022827"/>
    </source>
</evidence>
<dbReference type="GO" id="GO:0010181">
    <property type="term" value="F:FMN binding"/>
    <property type="evidence" value="ECO:0007669"/>
    <property type="project" value="TreeGrafter"/>
</dbReference>
<comment type="cofactor">
    <cofactor evidence="11">
        <name>FMNH2</name>
        <dbReference type="ChEBI" id="CHEBI:57618"/>
    </cofactor>
    <text evidence="11">Reduced FMN (FMNH(2)).</text>
</comment>
<evidence type="ECO:0000313" key="12">
    <source>
        <dbReference type="EMBL" id="EFQ24165.1"/>
    </source>
</evidence>
<feature type="binding site" evidence="11">
    <location>
        <position position="335"/>
    </location>
    <ligand>
        <name>FMN</name>
        <dbReference type="ChEBI" id="CHEBI:58210"/>
    </ligand>
</feature>
<dbReference type="InterPro" id="IPR020541">
    <property type="entry name" value="Chorismate_synthase_CS"/>
</dbReference>
<dbReference type="Pfam" id="PF01264">
    <property type="entry name" value="Chorismate_synt"/>
    <property type="match status" value="1"/>
</dbReference>
<dbReference type="PROSITE" id="PS00788">
    <property type="entry name" value="CHORISMATE_SYNTHASE_2"/>
    <property type="match status" value="1"/>
</dbReference>
<dbReference type="Gene3D" id="3.60.150.10">
    <property type="entry name" value="Chorismate synthase AroC"/>
    <property type="match status" value="1"/>
</dbReference>
<reference evidence="12 13" key="1">
    <citation type="journal article" date="2010" name="Stand. Genomic Sci.">
        <title>Non-contiguous finished genome sequence of Aminomonas paucivorans type strain (GLU-3).</title>
        <authorList>
            <person name="Pitluck S."/>
            <person name="Yasawong M."/>
            <person name="Held B."/>
            <person name="Lapidus A."/>
            <person name="Nolan M."/>
            <person name="Copeland A."/>
            <person name="Lucas S."/>
            <person name="Del Rio T.G."/>
            <person name="Tice H."/>
            <person name="Cheng J.F."/>
            <person name="Chertkov O."/>
            <person name="Goodwin L."/>
            <person name="Tapia R."/>
            <person name="Han C."/>
            <person name="Liolios K."/>
            <person name="Ivanova N."/>
            <person name="Mavromatis K."/>
            <person name="Ovchinnikova G."/>
            <person name="Pati A."/>
            <person name="Chen A."/>
            <person name="Palaniappan K."/>
            <person name="Land M."/>
            <person name="Hauser L."/>
            <person name="Chang Y.J."/>
            <person name="Jeffries C.D."/>
            <person name="Pukall R."/>
            <person name="Spring S."/>
            <person name="Rohde M."/>
            <person name="Sikorski J."/>
            <person name="Goker M."/>
            <person name="Woyke T."/>
            <person name="Bristow J."/>
            <person name="Eisen J.A."/>
            <person name="Markowitz V."/>
            <person name="Hugenholtz P."/>
            <person name="Kyrpides N.C."/>
            <person name="Klenk H.P."/>
        </authorList>
    </citation>
    <scope>NUCLEOTIDE SEQUENCE [LARGE SCALE GENOMIC DNA]</scope>
    <source>
        <strain evidence="12 13">DSM 12260</strain>
    </source>
</reference>
<evidence type="ECO:0000256" key="2">
    <source>
        <dbReference type="ARBA" id="ARBA00008014"/>
    </source>
</evidence>
<keyword evidence="7 11" id="KW-0274">FAD</keyword>
<dbReference type="HOGENOM" id="CLU_034547_2_0_0"/>
<feature type="binding site" evidence="11">
    <location>
        <begin position="309"/>
        <end position="313"/>
    </location>
    <ligand>
        <name>FMN</name>
        <dbReference type="ChEBI" id="CHEBI:58210"/>
    </ligand>
</feature>
<comment type="catalytic activity">
    <reaction evidence="11">
        <text>5-O-(1-carboxyvinyl)-3-phosphoshikimate = chorismate + phosphate</text>
        <dbReference type="Rhea" id="RHEA:21020"/>
        <dbReference type="ChEBI" id="CHEBI:29748"/>
        <dbReference type="ChEBI" id="CHEBI:43474"/>
        <dbReference type="ChEBI" id="CHEBI:57701"/>
        <dbReference type="EC" id="4.2.3.5"/>
    </reaction>
</comment>
<evidence type="ECO:0000256" key="8">
    <source>
        <dbReference type="ARBA" id="ARBA00022857"/>
    </source>
</evidence>
<accession>E3CV78</accession>
<gene>
    <name evidence="11" type="primary">aroC</name>
    <name evidence="12" type="ORF">Apau_1749</name>
</gene>
<dbReference type="GO" id="GO:0009423">
    <property type="term" value="P:chorismate biosynthetic process"/>
    <property type="evidence" value="ECO:0007669"/>
    <property type="project" value="UniProtKB-UniRule"/>
</dbReference>
<dbReference type="FunFam" id="3.60.150.10:FF:000002">
    <property type="entry name" value="Chorismate synthase"/>
    <property type="match status" value="1"/>
</dbReference>
<dbReference type="InterPro" id="IPR000453">
    <property type="entry name" value="Chorismate_synth"/>
</dbReference>
<evidence type="ECO:0000256" key="1">
    <source>
        <dbReference type="ARBA" id="ARBA00005044"/>
    </source>
</evidence>
<feature type="binding site" evidence="11">
    <location>
        <position position="41"/>
    </location>
    <ligand>
        <name>NADP(+)</name>
        <dbReference type="ChEBI" id="CHEBI:58349"/>
    </ligand>
</feature>
<dbReference type="EMBL" id="CM001022">
    <property type="protein sequence ID" value="EFQ24165.1"/>
    <property type="molecule type" value="Genomic_DNA"/>
</dbReference>
<name>E3CV78_9BACT</name>
<comment type="subunit">
    <text evidence="11">Homotetramer.</text>
</comment>
<keyword evidence="8 11" id="KW-0521">NADP</keyword>
<comment type="similarity">
    <text evidence="2 11">Belongs to the chorismate synthase family.</text>
</comment>
<keyword evidence="5 11" id="KW-0285">Flavoprotein</keyword>
<evidence type="ECO:0000313" key="13">
    <source>
        <dbReference type="Proteomes" id="UP000005096"/>
    </source>
</evidence>
<comment type="function">
    <text evidence="11">Catalyzes the anti-1,4-elimination of the C-3 phosphate and the C-6 proR hydrogen from 5-enolpyruvylshikimate-3-phosphate (EPSP) to yield chorismate, which is the branch point compound that serves as the starting substrate for the three terminal pathways of aromatic amino acid biosynthesis. This reaction introduces a second double bond into the aromatic ring system.</text>
</comment>
<sequence>MTLRFLTSGESHGRGYLTVLEGFPSGLAVSLERLREELARRRRGYGRGARMGLERDVLACWGGLRDGFTTGAPLGFVLENTEWEQWRPVLDPQGVDPEQAEARGVTRPRPGHGDLTGCLKYGHGEARNALERASARSTAAWTVAGTVARILLEGLGVRVRGAVTGLGGVEISPPETEDQWLRARGSELGCPREEDEAPWRRRVDQAREGGQTLGGTFLVSLTGLPPGLGSFAEWDRRLDGRLAGALMAVPGIKGVEVGDGFRLAALEGGQAHDEIFPAPGGFCRRTNRAGGLEGGMTNGEEVLLRCAMKPIPTLGRPLRTLDLRTHEAVEAQVERGDVCAVPSACVVAEALAAWTMACAAAECCGGDRMEELAGRFEELRERGRWER</sequence>
<dbReference type="GO" id="GO:0009073">
    <property type="term" value="P:aromatic amino acid family biosynthetic process"/>
    <property type="evidence" value="ECO:0007669"/>
    <property type="project" value="UniProtKB-KW"/>
</dbReference>
<dbReference type="GO" id="GO:0004107">
    <property type="term" value="F:chorismate synthase activity"/>
    <property type="evidence" value="ECO:0007669"/>
    <property type="project" value="UniProtKB-UniRule"/>
</dbReference>
<keyword evidence="10 11" id="KW-0456">Lyase</keyword>
<dbReference type="UniPathway" id="UPA00053">
    <property type="reaction ID" value="UER00090"/>
</dbReference>
<dbReference type="RefSeq" id="WP_006301388.1">
    <property type="nucleotide sequence ID" value="NZ_CM001022.1"/>
</dbReference>
<evidence type="ECO:0000256" key="11">
    <source>
        <dbReference type="HAMAP-Rule" id="MF_00300"/>
    </source>
</evidence>
<dbReference type="PaxDb" id="584708-Apau_1749"/>
<dbReference type="eggNOG" id="COG0082">
    <property type="taxonomic scope" value="Bacteria"/>
</dbReference>
<dbReference type="GO" id="GO:0008652">
    <property type="term" value="P:amino acid biosynthetic process"/>
    <property type="evidence" value="ECO:0007669"/>
    <property type="project" value="UniProtKB-KW"/>
</dbReference>
<dbReference type="STRING" id="584708.Apau_1749"/>
<dbReference type="NCBIfam" id="TIGR00033">
    <property type="entry name" value="aroC"/>
    <property type="match status" value="1"/>
</dbReference>
<keyword evidence="4 11" id="KW-0028">Amino-acid biosynthesis</keyword>
<dbReference type="AlphaFoldDB" id="E3CV78"/>
<keyword evidence="9 11" id="KW-0057">Aromatic amino acid biosynthesis</keyword>
<dbReference type="EC" id="4.2.3.5" evidence="3 11"/>